<accession>A0A438FF52</accession>
<evidence type="ECO:0000256" key="2">
    <source>
        <dbReference type="SAM" id="MobiDB-lite"/>
    </source>
</evidence>
<dbReference type="SUPFAM" id="SSF57756">
    <property type="entry name" value="Retrovirus zinc finger-like domains"/>
    <property type="match status" value="1"/>
</dbReference>
<feature type="domain" description="CCHC-type" evidence="3">
    <location>
        <begin position="200"/>
        <end position="217"/>
    </location>
</feature>
<dbReference type="InterPro" id="IPR001878">
    <property type="entry name" value="Znf_CCHC"/>
</dbReference>
<proteinExistence type="predicted"/>
<feature type="compositionally biased region" description="Polar residues" evidence="2">
    <location>
        <begin position="225"/>
        <end position="239"/>
    </location>
</feature>
<evidence type="ECO:0000313" key="5">
    <source>
        <dbReference type="Proteomes" id="UP000288805"/>
    </source>
</evidence>
<feature type="region of interest" description="Disordered" evidence="2">
    <location>
        <begin position="153"/>
        <end position="199"/>
    </location>
</feature>
<name>A0A438FF52_VITVI</name>
<organism evidence="4 5">
    <name type="scientific">Vitis vinifera</name>
    <name type="common">Grape</name>
    <dbReference type="NCBI Taxonomy" id="29760"/>
    <lineage>
        <taxon>Eukaryota</taxon>
        <taxon>Viridiplantae</taxon>
        <taxon>Streptophyta</taxon>
        <taxon>Embryophyta</taxon>
        <taxon>Tracheophyta</taxon>
        <taxon>Spermatophyta</taxon>
        <taxon>Magnoliopsida</taxon>
        <taxon>eudicotyledons</taxon>
        <taxon>Gunneridae</taxon>
        <taxon>Pentapetalae</taxon>
        <taxon>rosids</taxon>
        <taxon>Vitales</taxon>
        <taxon>Vitaceae</taxon>
        <taxon>Viteae</taxon>
        <taxon>Vitis</taxon>
    </lineage>
</organism>
<evidence type="ECO:0000313" key="4">
    <source>
        <dbReference type="EMBL" id="RVW58605.1"/>
    </source>
</evidence>
<keyword evidence="1" id="KW-0479">Metal-binding</keyword>
<feature type="compositionally biased region" description="Polar residues" evidence="2">
    <location>
        <begin position="178"/>
        <end position="193"/>
    </location>
</feature>
<evidence type="ECO:0000256" key="1">
    <source>
        <dbReference type="PROSITE-ProRule" id="PRU00047"/>
    </source>
</evidence>
<dbReference type="InterPro" id="IPR036875">
    <property type="entry name" value="Znf_CCHC_sf"/>
</dbReference>
<feature type="compositionally biased region" description="Basic and acidic residues" evidence="2">
    <location>
        <begin position="1"/>
        <end position="14"/>
    </location>
</feature>
<dbReference type="EMBL" id="QGNW01000937">
    <property type="protein sequence ID" value="RVW58605.1"/>
    <property type="molecule type" value="Genomic_DNA"/>
</dbReference>
<dbReference type="Proteomes" id="UP000288805">
    <property type="component" value="Unassembled WGS sequence"/>
</dbReference>
<gene>
    <name evidence="4" type="ORF">CK203_114040</name>
</gene>
<protein>
    <recommendedName>
        <fullName evidence="3">CCHC-type domain-containing protein</fullName>
    </recommendedName>
</protein>
<keyword evidence="1" id="KW-0862">Zinc</keyword>
<evidence type="ECO:0000259" key="3">
    <source>
        <dbReference type="PROSITE" id="PS50158"/>
    </source>
</evidence>
<dbReference type="AlphaFoldDB" id="A0A438FF52"/>
<sequence length="247" mass="28416">MDVRENARGRDRLTTRPKRTTRSSPISHGDVTEGRPVIHPVAGSECQNVSLIREFKALNPPSFRGGPNFLEAENWMKEIKKILDVMAVPEERRVSLASFMLRDEADNWWDMISYSGWLRLNIRAQVAPFMLRTYSEVVARALVIEREMEEAQRLRSKNSRFGGSEKREQDFKRLKVTHPQQQPRKQEQYSGATDSAKGPRRCYECGEVGHLRREFPNFNDLHSSISTTVSANEPTNSRKATSRGRKL</sequence>
<reference evidence="4 5" key="1">
    <citation type="journal article" date="2018" name="PLoS Genet.">
        <title>Population sequencing reveals clonal diversity and ancestral inbreeding in the grapevine cultivar Chardonnay.</title>
        <authorList>
            <person name="Roach M.J."/>
            <person name="Johnson D.L."/>
            <person name="Bohlmann J."/>
            <person name="van Vuuren H.J."/>
            <person name="Jones S.J."/>
            <person name="Pretorius I.S."/>
            <person name="Schmidt S.A."/>
            <person name="Borneman A.R."/>
        </authorList>
    </citation>
    <scope>NUCLEOTIDE SEQUENCE [LARGE SCALE GENOMIC DNA]</scope>
    <source>
        <strain evidence="5">cv. Chardonnay</strain>
        <tissue evidence="4">Leaf</tissue>
    </source>
</reference>
<dbReference type="PROSITE" id="PS50158">
    <property type="entry name" value="ZF_CCHC"/>
    <property type="match status" value="1"/>
</dbReference>
<feature type="region of interest" description="Disordered" evidence="2">
    <location>
        <begin position="225"/>
        <end position="247"/>
    </location>
</feature>
<feature type="region of interest" description="Disordered" evidence="2">
    <location>
        <begin position="1"/>
        <end position="37"/>
    </location>
</feature>
<feature type="compositionally biased region" description="Basic and acidic residues" evidence="2">
    <location>
        <begin position="163"/>
        <end position="173"/>
    </location>
</feature>
<dbReference type="GO" id="GO:0003676">
    <property type="term" value="F:nucleic acid binding"/>
    <property type="evidence" value="ECO:0007669"/>
    <property type="project" value="InterPro"/>
</dbReference>
<keyword evidence="1" id="KW-0863">Zinc-finger</keyword>
<comment type="caution">
    <text evidence="4">The sequence shown here is derived from an EMBL/GenBank/DDBJ whole genome shotgun (WGS) entry which is preliminary data.</text>
</comment>
<dbReference type="GO" id="GO:0008270">
    <property type="term" value="F:zinc ion binding"/>
    <property type="evidence" value="ECO:0007669"/>
    <property type="project" value="UniProtKB-KW"/>
</dbReference>